<organism evidence="1">
    <name type="scientific">Thermocrinis ruber</name>
    <dbReference type="NCBI Taxonomy" id="75906"/>
    <lineage>
        <taxon>Bacteria</taxon>
        <taxon>Pseudomonadati</taxon>
        <taxon>Aquificota</taxon>
        <taxon>Aquificia</taxon>
        <taxon>Aquificales</taxon>
        <taxon>Aquificaceae</taxon>
        <taxon>Thermocrinis</taxon>
    </lineage>
</organism>
<evidence type="ECO:0000313" key="1">
    <source>
        <dbReference type="EMBL" id="HHO74146.1"/>
    </source>
</evidence>
<name>A0A7C5T017_9AQUI</name>
<dbReference type="AlphaFoldDB" id="A0A7C5T017"/>
<dbReference type="EMBL" id="DSAC01000070">
    <property type="protein sequence ID" value="HHO74146.1"/>
    <property type="molecule type" value="Genomic_DNA"/>
</dbReference>
<protein>
    <submittedName>
        <fullName evidence="1">Uncharacterized protein</fullName>
    </submittedName>
</protein>
<proteinExistence type="predicted"/>
<gene>
    <name evidence="1" type="ORF">ENN04_05830</name>
</gene>
<reference evidence="1" key="1">
    <citation type="journal article" date="2020" name="mSystems">
        <title>Genome- and Community-Level Interaction Insights into Carbon Utilization and Element Cycling Functions of Hydrothermarchaeota in Hydrothermal Sediment.</title>
        <authorList>
            <person name="Zhou Z."/>
            <person name="Liu Y."/>
            <person name="Xu W."/>
            <person name="Pan J."/>
            <person name="Luo Z.H."/>
            <person name="Li M."/>
        </authorList>
    </citation>
    <scope>NUCLEOTIDE SEQUENCE [LARGE SCALE GENOMIC DNA]</scope>
    <source>
        <strain evidence="1">SpSt-114</strain>
    </source>
</reference>
<accession>A0A7C5T017</accession>
<comment type="caution">
    <text evidence="1">The sequence shown here is derived from an EMBL/GenBank/DDBJ whole genome shotgun (WGS) entry which is preliminary data.</text>
</comment>
<sequence length="356" mass="41181">MGGQVVEEYLSKAQNAGFKTALEEELSKDALSLLLLLGIKRHGLNYERFLQNLYSYRRIRKDVIKTVLEFLEEHGYVFLGKVSQKGNFCIHSGIPPTRFEDFRQRLSSSTNKIVIVRPLIPKKLDSFAYFIKDLDQGHVSKVYSMLGGRDFNDNTFWLVFYTQGFTIKYPHIERPPGEFSTLRTEALHLFRTLYELKKLKYINWSLMELLQITHAIAYGIPPEYSFLAGIKGIGHIYANYLWRALKEIVQEDKLPSILSPTRKLIDILSEHNNEILGKLEEELTQRYEAKNKKNAKQLAQQKANQIASLIQQQEKGWLIDDHILTIASFCLSNQLLPKKEAIELLNSALKEEEIPF</sequence>